<evidence type="ECO:0000313" key="2">
    <source>
        <dbReference type="EMBL" id="KJK45352.1"/>
    </source>
</evidence>
<evidence type="ECO:0000313" key="3">
    <source>
        <dbReference type="Proteomes" id="UP000033393"/>
    </source>
</evidence>
<feature type="transmembrane region" description="Helical" evidence="1">
    <location>
        <begin position="78"/>
        <end position="101"/>
    </location>
</feature>
<name>A0A0F0GTK0_LENAE</name>
<keyword evidence="1" id="KW-0472">Membrane</keyword>
<keyword evidence="3" id="KW-1185">Reference proteome</keyword>
<dbReference type="AlphaFoldDB" id="A0A0F0GTK0"/>
<dbReference type="EMBL" id="JYJG01000214">
    <property type="protein sequence ID" value="KJK45352.1"/>
    <property type="molecule type" value="Genomic_DNA"/>
</dbReference>
<proteinExistence type="predicted"/>
<gene>
    <name evidence="2" type="ORF">UK23_26395</name>
</gene>
<feature type="transmembrane region" description="Helical" evidence="1">
    <location>
        <begin position="44"/>
        <end position="66"/>
    </location>
</feature>
<organism evidence="2 3">
    <name type="scientific">Lentzea aerocolonigenes</name>
    <name type="common">Lechevalieria aerocolonigenes</name>
    <name type="synonym">Saccharothrix aerocolonigenes</name>
    <dbReference type="NCBI Taxonomy" id="68170"/>
    <lineage>
        <taxon>Bacteria</taxon>
        <taxon>Bacillati</taxon>
        <taxon>Actinomycetota</taxon>
        <taxon>Actinomycetes</taxon>
        <taxon>Pseudonocardiales</taxon>
        <taxon>Pseudonocardiaceae</taxon>
        <taxon>Lentzea</taxon>
    </lineage>
</organism>
<dbReference type="OrthoDB" id="4964600at2"/>
<comment type="caution">
    <text evidence="2">The sequence shown here is derived from an EMBL/GenBank/DDBJ whole genome shotgun (WGS) entry which is preliminary data.</text>
</comment>
<sequence length="200" mass="20453">MYALSLISGAAATVLSGVLTQFFVLPSTTVADTQWSYPWPSDTFVLVCLVYAVFHALVLVGVLGFARGDAVGTSRAARAGGALAVAGTGVLLVAELASIPFRDEALSATGPSVVGAVFGLGTLLTAVGFLMLGVTTLRAGVWQGWRRYVPLATGVWTTLLVGLAATPLLPFGVGVYGLCLLLLGVAMRSPVVATTARIAV</sequence>
<evidence type="ECO:0008006" key="4">
    <source>
        <dbReference type="Google" id="ProtNLM"/>
    </source>
</evidence>
<feature type="transmembrane region" description="Helical" evidence="1">
    <location>
        <begin position="175"/>
        <end position="196"/>
    </location>
</feature>
<accession>A0A0F0GTK0</accession>
<protein>
    <recommendedName>
        <fullName evidence="4">DUF4386 family protein</fullName>
    </recommendedName>
</protein>
<keyword evidence="1" id="KW-1133">Transmembrane helix</keyword>
<dbReference type="Proteomes" id="UP000033393">
    <property type="component" value="Unassembled WGS sequence"/>
</dbReference>
<reference evidence="2 3" key="1">
    <citation type="submission" date="2015-02" db="EMBL/GenBank/DDBJ databases">
        <authorList>
            <person name="Ju K.-S."/>
            <person name="Doroghazi J.R."/>
            <person name="Metcalf W."/>
        </authorList>
    </citation>
    <scope>NUCLEOTIDE SEQUENCE [LARGE SCALE GENOMIC DNA]</scope>
    <source>
        <strain evidence="2 3">NRRL B-16140</strain>
    </source>
</reference>
<evidence type="ECO:0000256" key="1">
    <source>
        <dbReference type="SAM" id="Phobius"/>
    </source>
</evidence>
<feature type="transmembrane region" description="Helical" evidence="1">
    <location>
        <begin position="149"/>
        <end position="169"/>
    </location>
</feature>
<keyword evidence="1" id="KW-0812">Transmembrane</keyword>
<dbReference type="RefSeq" id="WP_045314340.1">
    <property type="nucleotide sequence ID" value="NZ_JYJG01000214.1"/>
</dbReference>
<dbReference type="PATRIC" id="fig|68170.10.peg.6834"/>
<feature type="transmembrane region" description="Helical" evidence="1">
    <location>
        <begin position="113"/>
        <end position="137"/>
    </location>
</feature>